<dbReference type="SUPFAM" id="SSF74650">
    <property type="entry name" value="Galactose mutarotase-like"/>
    <property type="match status" value="1"/>
</dbReference>
<dbReference type="InterPro" id="IPR008183">
    <property type="entry name" value="Aldose_1/G6P_1-epimerase"/>
</dbReference>
<comment type="pathway">
    <text evidence="2 8">Carbohydrate metabolism; hexose metabolism.</text>
</comment>
<dbReference type="InterPro" id="IPR047215">
    <property type="entry name" value="Galactose_mutarotase-like"/>
</dbReference>
<organism evidence="9 10">
    <name type="scientific">Paractinoplanes rhizophilus</name>
    <dbReference type="NCBI Taxonomy" id="1416877"/>
    <lineage>
        <taxon>Bacteria</taxon>
        <taxon>Bacillati</taxon>
        <taxon>Actinomycetota</taxon>
        <taxon>Actinomycetes</taxon>
        <taxon>Micromonosporales</taxon>
        <taxon>Micromonosporaceae</taxon>
        <taxon>Paractinoplanes</taxon>
    </lineage>
</organism>
<evidence type="ECO:0000256" key="5">
    <source>
        <dbReference type="ARBA" id="ARBA00014165"/>
    </source>
</evidence>
<evidence type="ECO:0000256" key="8">
    <source>
        <dbReference type="PIRNR" id="PIRNR005096"/>
    </source>
</evidence>
<dbReference type="InterPro" id="IPR011013">
    <property type="entry name" value="Gal_mutarotase_sf_dom"/>
</dbReference>
<dbReference type="InterPro" id="IPR015443">
    <property type="entry name" value="Aldose_1-epimerase"/>
</dbReference>
<dbReference type="EMBL" id="JBHTBJ010000011">
    <property type="protein sequence ID" value="MFC7275868.1"/>
    <property type="molecule type" value="Genomic_DNA"/>
</dbReference>
<name>A0ABW2HRY3_9ACTN</name>
<keyword evidence="6 8" id="KW-0413">Isomerase</keyword>
<evidence type="ECO:0000256" key="6">
    <source>
        <dbReference type="ARBA" id="ARBA00023235"/>
    </source>
</evidence>
<dbReference type="CDD" id="cd09019">
    <property type="entry name" value="galactose_mutarotase_like"/>
    <property type="match status" value="1"/>
</dbReference>
<dbReference type="PROSITE" id="PS00545">
    <property type="entry name" value="ALDOSE_1_EPIMERASE"/>
    <property type="match status" value="1"/>
</dbReference>
<evidence type="ECO:0000256" key="4">
    <source>
        <dbReference type="ARBA" id="ARBA00013185"/>
    </source>
</evidence>
<keyword evidence="7 8" id="KW-0119">Carbohydrate metabolism</keyword>
<evidence type="ECO:0000313" key="10">
    <source>
        <dbReference type="Proteomes" id="UP001596548"/>
    </source>
</evidence>
<evidence type="ECO:0000256" key="2">
    <source>
        <dbReference type="ARBA" id="ARBA00005028"/>
    </source>
</evidence>
<accession>A0ABW2HRY3</accession>
<evidence type="ECO:0000256" key="1">
    <source>
        <dbReference type="ARBA" id="ARBA00001614"/>
    </source>
</evidence>
<protein>
    <recommendedName>
        <fullName evidence="5 8">Aldose 1-epimerase</fullName>
        <ecNumber evidence="4 8">5.1.3.3</ecNumber>
    </recommendedName>
</protein>
<dbReference type="PIRSF" id="PIRSF005096">
    <property type="entry name" value="GALM"/>
    <property type="match status" value="1"/>
</dbReference>
<dbReference type="RefSeq" id="WP_378969465.1">
    <property type="nucleotide sequence ID" value="NZ_JBHTBJ010000011.1"/>
</dbReference>
<dbReference type="PANTHER" id="PTHR10091:SF0">
    <property type="entry name" value="GALACTOSE MUTAROTASE"/>
    <property type="match status" value="1"/>
</dbReference>
<comment type="similarity">
    <text evidence="3 8">Belongs to the aldose epimerase family.</text>
</comment>
<dbReference type="Gene3D" id="2.70.98.10">
    <property type="match status" value="1"/>
</dbReference>
<dbReference type="EC" id="5.1.3.3" evidence="4 8"/>
<evidence type="ECO:0000256" key="3">
    <source>
        <dbReference type="ARBA" id="ARBA00006206"/>
    </source>
</evidence>
<evidence type="ECO:0000313" key="9">
    <source>
        <dbReference type="EMBL" id="MFC7275868.1"/>
    </source>
</evidence>
<evidence type="ECO:0000256" key="7">
    <source>
        <dbReference type="ARBA" id="ARBA00023277"/>
    </source>
</evidence>
<comment type="catalytic activity">
    <reaction evidence="1 8">
        <text>alpha-D-glucose = beta-D-glucose</text>
        <dbReference type="Rhea" id="RHEA:10264"/>
        <dbReference type="ChEBI" id="CHEBI:15903"/>
        <dbReference type="ChEBI" id="CHEBI:17925"/>
        <dbReference type="EC" id="5.1.3.3"/>
    </reaction>
</comment>
<sequence>MHKISLGRISLGRTAVRLGAVLLMIGGVGVVSASTSYAGGSATITKRAWGTTAGGENVDLYTLTNNGIRVKILTYGGILQSIEMPDRRGRTTNVALGFDNLADYETSSPYFGALIGRYGNRIAKGMFTLDGVTYHLPINNDPNSLHGGTVGFDKRVWTATPIRGHHSVALKLQLTSADGDQGYPGELRATVTYTLTRDHGIRMDYLATTNKPTVVNLTNHAYWNLAGEGTGTIDTTKLQLNASHYTPVDPTLIPTGAIDRVAGTPMDFRKATAIGARNREGFPQLVIGRGYDHNWVLDRKDPTFRKLELAARATDPASGRQLTIYTTEPGIQFYGGNFLDGTLVGTSGRMYRQGDGFALETQHFPDSPNHANFPSTVLRPGQTYRTTTIYQLGVARHG</sequence>
<comment type="caution">
    <text evidence="9">The sequence shown here is derived from an EMBL/GenBank/DDBJ whole genome shotgun (WGS) entry which is preliminary data.</text>
</comment>
<dbReference type="InterPro" id="IPR014718">
    <property type="entry name" value="GH-type_carb-bd"/>
</dbReference>
<reference evidence="10" key="1">
    <citation type="journal article" date="2019" name="Int. J. Syst. Evol. Microbiol.">
        <title>The Global Catalogue of Microorganisms (GCM) 10K type strain sequencing project: providing services to taxonomists for standard genome sequencing and annotation.</title>
        <authorList>
            <consortium name="The Broad Institute Genomics Platform"/>
            <consortium name="The Broad Institute Genome Sequencing Center for Infectious Disease"/>
            <person name="Wu L."/>
            <person name="Ma J."/>
        </authorList>
    </citation>
    <scope>NUCLEOTIDE SEQUENCE [LARGE SCALE GENOMIC DNA]</scope>
    <source>
        <strain evidence="10">XZYJT-10</strain>
    </source>
</reference>
<dbReference type="Proteomes" id="UP001596548">
    <property type="component" value="Unassembled WGS sequence"/>
</dbReference>
<proteinExistence type="inferred from homology"/>
<dbReference type="PANTHER" id="PTHR10091">
    <property type="entry name" value="ALDOSE-1-EPIMERASE"/>
    <property type="match status" value="1"/>
</dbReference>
<dbReference type="GO" id="GO:0016853">
    <property type="term" value="F:isomerase activity"/>
    <property type="evidence" value="ECO:0007669"/>
    <property type="project" value="UniProtKB-KW"/>
</dbReference>
<keyword evidence="10" id="KW-1185">Reference proteome</keyword>
<dbReference type="NCBIfam" id="NF008277">
    <property type="entry name" value="PRK11055.1"/>
    <property type="match status" value="1"/>
</dbReference>
<dbReference type="Pfam" id="PF01263">
    <property type="entry name" value="Aldose_epim"/>
    <property type="match status" value="1"/>
</dbReference>
<dbReference type="InterPro" id="IPR018052">
    <property type="entry name" value="Ald1_epimerase_CS"/>
</dbReference>
<gene>
    <name evidence="9" type="ORF">ACFQS1_17900</name>
</gene>